<comment type="subcellular location">
    <subcellularLocation>
        <location evidence="2">Mitochondrion</location>
    </subcellularLocation>
</comment>
<evidence type="ECO:0000256" key="3">
    <source>
        <dbReference type="ARBA" id="ARBA00009493"/>
    </source>
</evidence>
<feature type="region of interest" description="Disordered" evidence="12">
    <location>
        <begin position="290"/>
        <end position="309"/>
    </location>
</feature>
<comment type="similarity">
    <text evidence="3 11">Belongs to the phage and mitochondrial RNA polymerase family.</text>
</comment>
<dbReference type="GO" id="GO:0034245">
    <property type="term" value="C:mitochondrial DNA-directed RNA polymerase complex"/>
    <property type="evidence" value="ECO:0007669"/>
    <property type="project" value="TreeGrafter"/>
</dbReference>
<evidence type="ECO:0000313" key="14">
    <source>
        <dbReference type="EMBL" id="KAK6957748.1"/>
    </source>
</evidence>
<dbReference type="InterPro" id="IPR024075">
    <property type="entry name" value="DNA-dir_RNA_pol_helix_hairp_sf"/>
</dbReference>
<evidence type="ECO:0000256" key="4">
    <source>
        <dbReference type="ARBA" id="ARBA00022478"/>
    </source>
</evidence>
<evidence type="ECO:0000256" key="12">
    <source>
        <dbReference type="SAM" id="MobiDB-lite"/>
    </source>
</evidence>
<accession>A0AAX6MYM7</accession>
<dbReference type="EC" id="2.7.7.6" evidence="11"/>
<dbReference type="SMART" id="SM01311">
    <property type="entry name" value="RPOL_N"/>
    <property type="match status" value="1"/>
</dbReference>
<keyword evidence="6 11" id="KW-0548">Nucleotidyltransferase</keyword>
<dbReference type="Gene3D" id="1.10.1320.10">
    <property type="entry name" value="DNA-directed RNA polymerase, N-terminal domain"/>
    <property type="match status" value="1"/>
</dbReference>
<reference evidence="14 15" key="1">
    <citation type="journal article" date="2024" name="Front Chem Biol">
        <title>Unveiling the potential of Daldinia eschscholtzii MFLUCC 19-0629 through bioactivity and bioinformatics studies for enhanced sustainable agriculture production.</title>
        <authorList>
            <person name="Brooks S."/>
            <person name="Weaver J.A."/>
            <person name="Klomchit A."/>
            <person name="Alharthi S.A."/>
            <person name="Onlamun T."/>
            <person name="Nurani R."/>
            <person name="Vong T.K."/>
            <person name="Alberti F."/>
            <person name="Greco C."/>
        </authorList>
    </citation>
    <scope>NUCLEOTIDE SEQUENCE [LARGE SCALE GENOMIC DNA]</scope>
    <source>
        <strain evidence="14">MFLUCC 19-0629</strain>
    </source>
</reference>
<dbReference type="FunFam" id="1.10.150.20:FF:000041">
    <property type="entry name" value="DNA-directed RNA polymerase"/>
    <property type="match status" value="1"/>
</dbReference>
<dbReference type="FunFam" id="1.10.287.260:FF:000001">
    <property type="entry name" value="DNA-directed RNA polymerase"/>
    <property type="match status" value="1"/>
</dbReference>
<keyword evidence="4 11" id="KW-0240">DNA-directed RNA polymerase</keyword>
<dbReference type="GO" id="GO:0001018">
    <property type="term" value="F:mitochondrial promoter sequence-specific DNA binding"/>
    <property type="evidence" value="ECO:0007669"/>
    <property type="project" value="TreeGrafter"/>
</dbReference>
<dbReference type="PROSITE" id="PS00489">
    <property type="entry name" value="RNA_POL_PHAGE_2"/>
    <property type="match status" value="1"/>
</dbReference>
<dbReference type="Gene3D" id="1.10.287.260">
    <property type="match status" value="1"/>
</dbReference>
<proteinExistence type="inferred from homology"/>
<feature type="domain" description="DNA-directed RNA polymerase N-terminal" evidence="13">
    <location>
        <begin position="361"/>
        <end position="689"/>
    </location>
</feature>
<dbReference type="InterPro" id="IPR029262">
    <property type="entry name" value="RPOL_N"/>
</dbReference>
<feature type="compositionally biased region" description="Polar residues" evidence="12">
    <location>
        <begin position="520"/>
        <end position="536"/>
    </location>
</feature>
<evidence type="ECO:0000256" key="9">
    <source>
        <dbReference type="ARBA" id="ARBA00023163"/>
    </source>
</evidence>
<dbReference type="InterPro" id="IPR043502">
    <property type="entry name" value="DNA/RNA_pol_sf"/>
</dbReference>
<evidence type="ECO:0000313" key="15">
    <source>
        <dbReference type="Proteomes" id="UP001369815"/>
    </source>
</evidence>
<dbReference type="PANTHER" id="PTHR10102:SF0">
    <property type="entry name" value="DNA-DIRECTED RNA POLYMERASE, MITOCHONDRIAL"/>
    <property type="match status" value="1"/>
</dbReference>
<evidence type="ECO:0000256" key="7">
    <source>
        <dbReference type="ARBA" id="ARBA00022946"/>
    </source>
</evidence>
<comment type="function">
    <text evidence="1 11">DNA-dependent RNA polymerase catalyzes the transcription of DNA into RNA using the four ribonucleoside triphosphates as substrates.</text>
</comment>
<sequence length="1416" mass="159114">MFVRPLPARQSLSLPRLNTGKQRQLVARYPTLHSFRTSNHRLLTTRVGLLPRRRKSSQDTHGSIFQRSLATAISDPTQKDEISFGHLQSHIPNNYTQPLSPHLYDIRPFDPTSPLLIKSRLDPLPRSRLNPQGIPGGVDEMLSVFDACIQVGKLDRAALVIARLSDSGVMPDSALTDLHARYLRTSIDRAFEQPDSAWAQSLHKWYELQIRGKNVPQTPEIVACMLKVSLLSTKGPRLERLVARYMELMPGDAIYQVLSEEDILTQQDVGIIASIYQPASDLLEDLEPSLQDEEVQPSDTEVDTTKPPSLDEIKTKINSIPEVLAVPQKGLGLKSLRDVLSFFADVEGRDLSKLSYAERREIQARLEHDCVDSAISRWREENEALKKLGLNTALSTNALNSQLYDWQRSLEARLEEELKLSEESETREKKTDEDQDRCLYSPFLRQSTPARLAAVTIISVLNAMSSVGVDGGIQLSSLLSHVSKAIEDDIRHHIREKRVEEVKRKHKAKRLAQKLKSKVDPSTAQTPTETTDSTADPNIIEPPIYEVKSWPTLIRTKVGVCLLSALIDTAKMNVVREHPETKTLVSQRQPAMAHTTIFRRGKKVGLVIPNKFLVELMKREPPADFLARHLPMLVEPEPWTKFDKGGFVEYPAQLVRIKNGEKDQRVYAEAAVQRGDMEQVSKGLDVLGRTAWRVNRPVFDVMLEAWNSGKAIANIPPLDPQIPLPPEPEASDNPVLRRQWLKAVKAIENEKSGLHSERCFMNFQLEIARAFRDQTFYFPHNMDFRGRAYPIPTYLNHMGADHVRGLLRFAKGKELGEQGLRWLKIHLANVFGYDKASLKERESFVTDHLDEIYDSVANPLTGKRWWLKAEDAWQCLATCFELKAALDSPDPTKFVSHLPVHQDGTCNGLQHYAALGGDKWGAQQVNLEPGDRPADVYSAVAELVKQGIAKDIENPENIIAKAVDGKITRKVVKQTVMTNVYGVTFVGAKAQVQKQLDAAYPEIEKETGIPVTILASYVATKVFGALSTMFRGAHDIQYWLGECAGRICRALTPEQIDRIAKGEDAKSNLKTPKMPRLKAPKKSPADEITSQFRSTVVWTTPLRMPIVQPYRKNGVRIISTSMQDLNLQIPESSDPVNRRKQLQAFPPNFIHSLDASHMLLSALQCDELGLSFAAVHDSFWTHAADVDVMNTVLRDCFIRIHSEDVIKRLASEFETRYKGSFYLAKVPKGSQIEKNISAFRKGKKMSLIDELLEERERLRLLASSDPEEVKKGQTMQTAASIFEGMSTPQDLSNAEEMEAMTLGTIPDEKEMLADALRSIDENDEDDLASAPEPGQAPEWESSAEIGNMIKQFRTGTAVSFFESELNGSSAKSVMKTKPKAKSQAVINVWLPLTFPEVPQKGDFDVSRLRDSQYFFS</sequence>
<protein>
    <recommendedName>
        <fullName evidence="11">DNA-directed RNA polymerase</fullName>
        <ecNumber evidence="11">2.7.7.6</ecNumber>
    </recommendedName>
</protein>
<dbReference type="GO" id="GO:0003899">
    <property type="term" value="F:DNA-directed RNA polymerase activity"/>
    <property type="evidence" value="ECO:0007669"/>
    <property type="project" value="UniProtKB-EC"/>
</dbReference>
<dbReference type="FunFam" id="1.10.287.280:FF:000001">
    <property type="entry name" value="DNA-directed RNA polymerase"/>
    <property type="match status" value="1"/>
</dbReference>
<evidence type="ECO:0000256" key="1">
    <source>
        <dbReference type="ARBA" id="ARBA00004026"/>
    </source>
</evidence>
<feature type="region of interest" description="Disordered" evidence="12">
    <location>
        <begin position="510"/>
        <end position="537"/>
    </location>
</feature>
<comment type="caution">
    <text evidence="14">The sequence shown here is derived from an EMBL/GenBank/DDBJ whole genome shotgun (WGS) entry which is preliminary data.</text>
</comment>
<name>A0AAX6MYM7_9PEZI</name>
<evidence type="ECO:0000256" key="8">
    <source>
        <dbReference type="ARBA" id="ARBA00023128"/>
    </source>
</evidence>
<feature type="region of interest" description="Disordered" evidence="12">
    <location>
        <begin position="1064"/>
        <end position="1085"/>
    </location>
</feature>
<dbReference type="SUPFAM" id="SSF56672">
    <property type="entry name" value="DNA/RNA polymerases"/>
    <property type="match status" value="1"/>
</dbReference>
<dbReference type="GO" id="GO:0006390">
    <property type="term" value="P:mitochondrial transcription"/>
    <property type="evidence" value="ECO:0007669"/>
    <property type="project" value="TreeGrafter"/>
</dbReference>
<keyword evidence="9 11" id="KW-0804">Transcription</keyword>
<dbReference type="EMBL" id="JBANMG010000001">
    <property type="protein sequence ID" value="KAK6957748.1"/>
    <property type="molecule type" value="Genomic_DNA"/>
</dbReference>
<dbReference type="InterPro" id="IPR002092">
    <property type="entry name" value="DNA-dir_Rpol_phage-type"/>
</dbReference>
<dbReference type="Gene3D" id="1.10.287.280">
    <property type="match status" value="1"/>
</dbReference>
<gene>
    <name evidence="14" type="ORF">Daesc_000536</name>
</gene>
<dbReference type="PROSITE" id="PS00900">
    <property type="entry name" value="RNA_POL_PHAGE_1"/>
    <property type="match status" value="1"/>
</dbReference>
<dbReference type="Gene3D" id="1.10.150.20">
    <property type="entry name" value="5' to 3' exonuclease, C-terminal subdomain"/>
    <property type="match status" value="1"/>
</dbReference>
<keyword evidence="7" id="KW-0809">Transit peptide</keyword>
<evidence type="ECO:0000259" key="13">
    <source>
        <dbReference type="SMART" id="SM01311"/>
    </source>
</evidence>
<keyword evidence="5 11" id="KW-0808">Transferase</keyword>
<evidence type="ECO:0000256" key="2">
    <source>
        <dbReference type="ARBA" id="ARBA00004173"/>
    </source>
</evidence>
<dbReference type="Pfam" id="PF14700">
    <property type="entry name" value="RPOL_N"/>
    <property type="match status" value="1"/>
</dbReference>
<evidence type="ECO:0000256" key="6">
    <source>
        <dbReference type="ARBA" id="ARBA00022695"/>
    </source>
</evidence>
<dbReference type="Proteomes" id="UP001369815">
    <property type="component" value="Unassembled WGS sequence"/>
</dbReference>
<evidence type="ECO:0000256" key="10">
    <source>
        <dbReference type="ARBA" id="ARBA00048552"/>
    </source>
</evidence>
<keyword evidence="8" id="KW-0496">Mitochondrion</keyword>
<dbReference type="InterPro" id="IPR037159">
    <property type="entry name" value="RNA_POL_N_sf"/>
</dbReference>
<keyword evidence="15" id="KW-1185">Reference proteome</keyword>
<organism evidence="14 15">
    <name type="scientific">Daldinia eschscholtzii</name>
    <dbReference type="NCBI Taxonomy" id="292717"/>
    <lineage>
        <taxon>Eukaryota</taxon>
        <taxon>Fungi</taxon>
        <taxon>Dikarya</taxon>
        <taxon>Ascomycota</taxon>
        <taxon>Pezizomycotina</taxon>
        <taxon>Sordariomycetes</taxon>
        <taxon>Xylariomycetidae</taxon>
        <taxon>Xylariales</taxon>
        <taxon>Hypoxylaceae</taxon>
        <taxon>Daldinia</taxon>
    </lineage>
</organism>
<dbReference type="PANTHER" id="PTHR10102">
    <property type="entry name" value="DNA-DIRECTED RNA POLYMERASE, MITOCHONDRIAL"/>
    <property type="match status" value="1"/>
</dbReference>
<dbReference type="InterPro" id="IPR046950">
    <property type="entry name" value="DNA-dir_Rpol_C_phage-type"/>
</dbReference>
<dbReference type="Pfam" id="PF00940">
    <property type="entry name" value="RNA_pol"/>
    <property type="match status" value="1"/>
</dbReference>
<evidence type="ECO:0000256" key="11">
    <source>
        <dbReference type="RuleBase" id="RU003805"/>
    </source>
</evidence>
<comment type="catalytic activity">
    <reaction evidence="10 11">
        <text>RNA(n) + a ribonucleoside 5'-triphosphate = RNA(n+1) + diphosphate</text>
        <dbReference type="Rhea" id="RHEA:21248"/>
        <dbReference type="Rhea" id="RHEA-COMP:14527"/>
        <dbReference type="Rhea" id="RHEA-COMP:17342"/>
        <dbReference type="ChEBI" id="CHEBI:33019"/>
        <dbReference type="ChEBI" id="CHEBI:61557"/>
        <dbReference type="ChEBI" id="CHEBI:140395"/>
        <dbReference type="EC" id="2.7.7.6"/>
    </reaction>
</comment>
<feature type="compositionally biased region" description="Acidic residues" evidence="12">
    <location>
        <begin position="290"/>
        <end position="302"/>
    </location>
</feature>
<evidence type="ECO:0000256" key="5">
    <source>
        <dbReference type="ARBA" id="ARBA00022679"/>
    </source>
</evidence>